<name>A0AA38IRS1_9CUCU</name>
<evidence type="ECO:0000256" key="1">
    <source>
        <dbReference type="SAM" id="Phobius"/>
    </source>
</evidence>
<gene>
    <name evidence="2" type="ORF">Zmor_004650</name>
</gene>
<comment type="caution">
    <text evidence="2">The sequence shown here is derived from an EMBL/GenBank/DDBJ whole genome shotgun (WGS) entry which is preliminary data.</text>
</comment>
<keyword evidence="1" id="KW-1133">Transmembrane helix</keyword>
<organism evidence="2 3">
    <name type="scientific">Zophobas morio</name>
    <dbReference type="NCBI Taxonomy" id="2755281"/>
    <lineage>
        <taxon>Eukaryota</taxon>
        <taxon>Metazoa</taxon>
        <taxon>Ecdysozoa</taxon>
        <taxon>Arthropoda</taxon>
        <taxon>Hexapoda</taxon>
        <taxon>Insecta</taxon>
        <taxon>Pterygota</taxon>
        <taxon>Neoptera</taxon>
        <taxon>Endopterygota</taxon>
        <taxon>Coleoptera</taxon>
        <taxon>Polyphaga</taxon>
        <taxon>Cucujiformia</taxon>
        <taxon>Tenebrionidae</taxon>
        <taxon>Zophobas</taxon>
    </lineage>
</organism>
<keyword evidence="3" id="KW-1185">Reference proteome</keyword>
<dbReference type="InterPro" id="IPR013761">
    <property type="entry name" value="SAM/pointed_sf"/>
</dbReference>
<feature type="transmembrane region" description="Helical" evidence="1">
    <location>
        <begin position="144"/>
        <end position="163"/>
    </location>
</feature>
<dbReference type="AlphaFoldDB" id="A0AA38IRS1"/>
<dbReference type="EMBL" id="JALNTZ010000002">
    <property type="protein sequence ID" value="KAJ3660183.1"/>
    <property type="molecule type" value="Genomic_DNA"/>
</dbReference>
<reference evidence="2" key="1">
    <citation type="journal article" date="2023" name="G3 (Bethesda)">
        <title>Whole genome assemblies of Zophobas morio and Tenebrio molitor.</title>
        <authorList>
            <person name="Kaur S."/>
            <person name="Stinson S.A."/>
            <person name="diCenzo G.C."/>
        </authorList>
    </citation>
    <scope>NUCLEOTIDE SEQUENCE</scope>
    <source>
        <strain evidence="2">QUZm001</strain>
    </source>
</reference>
<keyword evidence="1" id="KW-0812">Transmembrane</keyword>
<accession>A0AA38IRS1</accession>
<evidence type="ECO:0000313" key="3">
    <source>
        <dbReference type="Proteomes" id="UP001168821"/>
    </source>
</evidence>
<evidence type="ECO:0008006" key="4">
    <source>
        <dbReference type="Google" id="ProtNLM"/>
    </source>
</evidence>
<dbReference type="SUPFAM" id="SSF47769">
    <property type="entry name" value="SAM/Pointed domain"/>
    <property type="match status" value="1"/>
</dbReference>
<evidence type="ECO:0000313" key="2">
    <source>
        <dbReference type="EMBL" id="KAJ3660183.1"/>
    </source>
</evidence>
<protein>
    <recommendedName>
        <fullName evidence="4">SAM domain-containing protein</fullName>
    </recommendedName>
</protein>
<dbReference type="Proteomes" id="UP001168821">
    <property type="component" value="Unassembled WGS sequence"/>
</dbReference>
<keyword evidence="1" id="KW-0472">Membrane</keyword>
<dbReference type="Gene3D" id="1.10.150.50">
    <property type="entry name" value="Transcription Factor, Ets-1"/>
    <property type="match status" value="1"/>
</dbReference>
<sequence length="177" mass="19821">MNLLDTVLCTSDAQEYSHLFKQFGIDAFTLKILCDDDLKLMGIKEVEKRISILTHAANLQIPAEKHVDILIDQTYVLSVLAQTSVHLTKHLAALSIAVSRQDVIVCDVRLSPATKCLENSVKSLGTQLEEFEEKMLTKQMKRRNYKCIVVSGILIACVGLISLKVCQYVCRGIKITR</sequence>
<proteinExistence type="predicted"/>